<feature type="non-terminal residue" evidence="3">
    <location>
        <position position="161"/>
    </location>
</feature>
<feature type="transmembrane region" description="Helical" evidence="2">
    <location>
        <begin position="79"/>
        <end position="97"/>
    </location>
</feature>
<reference evidence="3" key="1">
    <citation type="submission" date="2023-06" db="EMBL/GenBank/DDBJ databases">
        <authorList>
            <person name="Delattre M."/>
        </authorList>
    </citation>
    <scope>NUCLEOTIDE SEQUENCE</scope>
    <source>
        <strain evidence="3">AF72</strain>
    </source>
</reference>
<dbReference type="AlphaFoldDB" id="A0AA36CKM1"/>
<keyword evidence="4" id="KW-1185">Reference proteome</keyword>
<evidence type="ECO:0000313" key="4">
    <source>
        <dbReference type="Proteomes" id="UP001177023"/>
    </source>
</evidence>
<dbReference type="Proteomes" id="UP001177023">
    <property type="component" value="Unassembled WGS sequence"/>
</dbReference>
<proteinExistence type="predicted"/>
<evidence type="ECO:0000313" key="3">
    <source>
        <dbReference type="EMBL" id="CAJ0570800.1"/>
    </source>
</evidence>
<dbReference type="EMBL" id="CATQJA010002476">
    <property type="protein sequence ID" value="CAJ0570800.1"/>
    <property type="molecule type" value="Genomic_DNA"/>
</dbReference>
<sequence>MEASTMMASGNVGVRSRSLPARFVVASIIEKQQREIERLMMENEKLRRQMSDVPPLKDPSTQGVPRTTQEPDPDAPDPYYQLAWVPASIFGICYYPFASEEIRLGIIVIVILNLLQVVVCFPIAVYQLKKYEAAMAAGIMSTAATTKNVEKDPDSDSACYV</sequence>
<feature type="region of interest" description="Disordered" evidence="1">
    <location>
        <begin position="47"/>
        <end position="75"/>
    </location>
</feature>
<evidence type="ECO:0000256" key="2">
    <source>
        <dbReference type="SAM" id="Phobius"/>
    </source>
</evidence>
<gene>
    <name evidence="3" type="ORF">MSPICULIGERA_LOCUS9236</name>
</gene>
<name>A0AA36CKM1_9BILA</name>
<keyword evidence="2" id="KW-1133">Transmembrane helix</keyword>
<protein>
    <submittedName>
        <fullName evidence="3">Uncharacterized protein</fullName>
    </submittedName>
</protein>
<organism evidence="3 4">
    <name type="scientific">Mesorhabditis spiculigera</name>
    <dbReference type="NCBI Taxonomy" id="96644"/>
    <lineage>
        <taxon>Eukaryota</taxon>
        <taxon>Metazoa</taxon>
        <taxon>Ecdysozoa</taxon>
        <taxon>Nematoda</taxon>
        <taxon>Chromadorea</taxon>
        <taxon>Rhabditida</taxon>
        <taxon>Rhabditina</taxon>
        <taxon>Rhabditomorpha</taxon>
        <taxon>Rhabditoidea</taxon>
        <taxon>Rhabditidae</taxon>
        <taxon>Mesorhabditinae</taxon>
        <taxon>Mesorhabditis</taxon>
    </lineage>
</organism>
<feature type="compositionally biased region" description="Polar residues" evidence="1">
    <location>
        <begin position="59"/>
        <end position="70"/>
    </location>
</feature>
<feature type="transmembrane region" description="Helical" evidence="2">
    <location>
        <begin position="104"/>
        <end position="125"/>
    </location>
</feature>
<comment type="caution">
    <text evidence="3">The sequence shown here is derived from an EMBL/GenBank/DDBJ whole genome shotgun (WGS) entry which is preliminary data.</text>
</comment>
<keyword evidence="2" id="KW-0812">Transmembrane</keyword>
<keyword evidence="2" id="KW-0472">Membrane</keyword>
<evidence type="ECO:0000256" key="1">
    <source>
        <dbReference type="SAM" id="MobiDB-lite"/>
    </source>
</evidence>
<accession>A0AA36CKM1</accession>